<dbReference type="Proteomes" id="UP001497457">
    <property type="component" value="Chromosome 18b"/>
</dbReference>
<name>A0ABC8Z9D3_9POAL</name>
<protein>
    <submittedName>
        <fullName evidence="1">Uncharacterized protein</fullName>
    </submittedName>
</protein>
<dbReference type="PANTHER" id="PTHR32263">
    <property type="entry name" value="INACTIVE POLY [ADP-RIBOSE] POLYMERASE SRO4-RELATED"/>
    <property type="match status" value="1"/>
</dbReference>
<dbReference type="InterPro" id="IPR044964">
    <property type="entry name" value="RCD1/SRO1-5"/>
</dbReference>
<dbReference type="Gene3D" id="3.90.228.10">
    <property type="match status" value="1"/>
</dbReference>
<dbReference type="AlphaFoldDB" id="A0ABC8Z9D3"/>
<reference evidence="2" key="1">
    <citation type="submission" date="2024-06" db="EMBL/GenBank/DDBJ databases">
        <authorList>
            <person name="Ryan C."/>
        </authorList>
    </citation>
    <scope>NUCLEOTIDE SEQUENCE [LARGE SCALE GENOMIC DNA]</scope>
</reference>
<accession>A0ABC8Z9D3</accession>
<reference evidence="1 2" key="2">
    <citation type="submission" date="2024-10" db="EMBL/GenBank/DDBJ databases">
        <authorList>
            <person name="Ryan C."/>
        </authorList>
    </citation>
    <scope>NUCLEOTIDE SEQUENCE [LARGE SCALE GENOMIC DNA]</scope>
</reference>
<dbReference type="EMBL" id="OZ075128">
    <property type="protein sequence ID" value="CAL4957171.1"/>
    <property type="molecule type" value="Genomic_DNA"/>
</dbReference>
<dbReference type="PANTHER" id="PTHR32263:SF19">
    <property type="entry name" value="OS03G0230300 PROTEIN"/>
    <property type="match status" value="1"/>
</dbReference>
<gene>
    <name evidence="1" type="ORF">URODEC1_LOCUS42391</name>
</gene>
<evidence type="ECO:0000313" key="2">
    <source>
        <dbReference type="Proteomes" id="UP001497457"/>
    </source>
</evidence>
<keyword evidence="2" id="KW-1185">Reference proteome</keyword>
<evidence type="ECO:0000313" key="1">
    <source>
        <dbReference type="EMBL" id="CAL4957171.1"/>
    </source>
</evidence>
<organism evidence="1 2">
    <name type="scientific">Urochloa decumbens</name>
    <dbReference type="NCBI Taxonomy" id="240449"/>
    <lineage>
        <taxon>Eukaryota</taxon>
        <taxon>Viridiplantae</taxon>
        <taxon>Streptophyta</taxon>
        <taxon>Embryophyta</taxon>
        <taxon>Tracheophyta</taxon>
        <taxon>Spermatophyta</taxon>
        <taxon>Magnoliopsida</taxon>
        <taxon>Liliopsida</taxon>
        <taxon>Poales</taxon>
        <taxon>Poaceae</taxon>
        <taxon>PACMAD clade</taxon>
        <taxon>Panicoideae</taxon>
        <taxon>Panicodae</taxon>
        <taxon>Paniceae</taxon>
        <taxon>Melinidinae</taxon>
        <taxon>Urochloa</taxon>
    </lineage>
</organism>
<sequence length="205" mass="22194">MGFYWVDDDGWIFLPALWGDADEASVRKALGGRLAVTAVRRCRHREARAVGFLDKMKGRGAWVFGWYGAGAPDVQAAADGGDLTVNWPLLGAVRAHGRGVHLSVQGEPMPSAELSLAAVNDQQTAHILFCALAPGFPEIIPAGSPKSEPSAALFRSGSDDTKNPTWYVFWESSAGTRVLPLYMISFRPTQRYKRTGSPPPHDKGS</sequence>
<proteinExistence type="predicted"/>